<accession>A0ABZ1BUG2</accession>
<feature type="repeat" description="TPR" evidence="1">
    <location>
        <begin position="454"/>
        <end position="487"/>
    </location>
</feature>
<evidence type="ECO:0000313" key="2">
    <source>
        <dbReference type="EMBL" id="WRP16451.1"/>
    </source>
</evidence>
<evidence type="ECO:0000256" key="1">
    <source>
        <dbReference type="PROSITE-ProRule" id="PRU00339"/>
    </source>
</evidence>
<gene>
    <name evidence="2" type="ORF">U7230_10115</name>
</gene>
<keyword evidence="1" id="KW-0802">TPR repeat</keyword>
<keyword evidence="3" id="KW-1185">Reference proteome</keyword>
<dbReference type="SMART" id="SM00028">
    <property type="entry name" value="TPR"/>
    <property type="match status" value="7"/>
</dbReference>
<dbReference type="RefSeq" id="WP_324715724.1">
    <property type="nucleotide sequence ID" value="NZ_CP141615.1"/>
</dbReference>
<protein>
    <submittedName>
        <fullName evidence="2">Tetratricopeptide repeat protein</fullName>
    </submittedName>
</protein>
<evidence type="ECO:0000313" key="3">
    <source>
        <dbReference type="Proteomes" id="UP001332192"/>
    </source>
</evidence>
<dbReference type="InterPro" id="IPR011990">
    <property type="entry name" value="TPR-like_helical_dom_sf"/>
</dbReference>
<feature type="repeat" description="TPR" evidence="1">
    <location>
        <begin position="340"/>
        <end position="373"/>
    </location>
</feature>
<dbReference type="InterPro" id="IPR019734">
    <property type="entry name" value="TPR_rpt"/>
</dbReference>
<feature type="repeat" description="TPR" evidence="1">
    <location>
        <begin position="522"/>
        <end position="555"/>
    </location>
</feature>
<dbReference type="PROSITE" id="PS50005">
    <property type="entry name" value="TPR"/>
    <property type="match status" value="3"/>
</dbReference>
<dbReference type="Gene3D" id="1.25.40.10">
    <property type="entry name" value="Tetratricopeptide repeat domain"/>
    <property type="match status" value="2"/>
</dbReference>
<dbReference type="Pfam" id="PF14559">
    <property type="entry name" value="TPR_19"/>
    <property type="match status" value="2"/>
</dbReference>
<organism evidence="2 3">
    <name type="scientific">Carboxydichorda subterranea</name>
    <dbReference type="NCBI Taxonomy" id="3109565"/>
    <lineage>
        <taxon>Bacteria</taxon>
        <taxon>Bacillati</taxon>
        <taxon>Bacillota</taxon>
        <taxon>Limnochordia</taxon>
        <taxon>Limnochordales</taxon>
        <taxon>Geochordaceae</taxon>
        <taxon>Carboxydichorda</taxon>
    </lineage>
</organism>
<dbReference type="SUPFAM" id="SSF48452">
    <property type="entry name" value="TPR-like"/>
    <property type="match status" value="2"/>
</dbReference>
<dbReference type="EMBL" id="CP141615">
    <property type="protein sequence ID" value="WRP16451.1"/>
    <property type="molecule type" value="Genomic_DNA"/>
</dbReference>
<dbReference type="PANTHER" id="PTHR44216">
    <property type="entry name" value="PROTEIN O-MANNOSYL-TRANSFERASE TMTC2"/>
    <property type="match status" value="1"/>
</dbReference>
<name>A0ABZ1BUG2_9FIRM</name>
<dbReference type="PANTHER" id="PTHR44216:SF3">
    <property type="entry name" value="PROTEIN O-MANNOSYL-TRANSFERASE TMTC2"/>
    <property type="match status" value="1"/>
</dbReference>
<proteinExistence type="predicted"/>
<dbReference type="InterPro" id="IPR052384">
    <property type="entry name" value="TMTC_O-mannosyltransferase"/>
</dbReference>
<dbReference type="Proteomes" id="UP001332192">
    <property type="component" value="Chromosome"/>
</dbReference>
<dbReference type="Pfam" id="PF13432">
    <property type="entry name" value="TPR_16"/>
    <property type="match status" value="1"/>
</dbReference>
<sequence length="582" mass="64305">MTLPSTGQPPRLLSDSPRQAIRDLVVYARSGPPAKELRQAFAEFFGPDVETRELPGGSTGALFIEWFLFDRPMGSGDTPAQQYALASPTLSGDERRAYLELCDTVPGFFEVVGFGAGGMWLTVFPAPGRRHAGEASREAIWVEEPAASRRLSRGDVIWTRLLRWRGRWHLATCCFVLPPSARDLLGPLEALRPRYSERAWRHLMARLEPELFRDLILNTDEGILVAPPDALPLTETERRFYLAQGDRLVRSGQLRAALHYFWRILADRPLDLDARLGVARVRLLQGRNSSAEKALRSVLRQYPDHAEALSTLGRLLEARGSVDEAEALLRRLKRIGEADPEALFSLGRIALQRGRLRQAVDQFQRAVDRVSPRSRRGAARRESALLLDAGWQLLRAGRVQEARGFFHHVCAVSHSKGEQASAWHGLGQALSRQGHWLEGAAALLQALRLGIDRPKLWAEVGRLYGRAGRLKEAELAYQASVERLPGYVEGIVGLASVLLRQGRVAEAMRLAHRAGAIAPDDSRVWRVIGGCWLRLGHAGKAIEALDRALALNPRDINARGLKRRALSALGQKAPAGQGGSGG</sequence>
<reference evidence="2 3" key="1">
    <citation type="journal article" date="2024" name="Front. Microbiol.">
        <title>Novel thermophilic genera Geochorda gen. nov. and Carboxydochorda gen. nov. from the deep terrestrial subsurface reveal the ecophysiological diversity in the class Limnochordia.</title>
        <authorList>
            <person name="Karnachuk O.V."/>
            <person name="Lukina A.P."/>
            <person name="Avakyan M.R."/>
            <person name="Kadnikov V.V."/>
            <person name="Begmatov S."/>
            <person name="Beletsky A.V."/>
            <person name="Vlasova K.G."/>
            <person name="Novikov A.A."/>
            <person name="Shcherbakova V.A."/>
            <person name="Mardanov A.V."/>
            <person name="Ravin N.V."/>
        </authorList>
    </citation>
    <scope>NUCLEOTIDE SEQUENCE [LARGE SCALE GENOMIC DNA]</scope>
    <source>
        <strain evidence="2 3">L945</strain>
    </source>
</reference>